<keyword evidence="2" id="KW-1133">Transmembrane helix</keyword>
<dbReference type="RefSeq" id="WP_307236655.1">
    <property type="nucleotide sequence ID" value="NZ_JAUSUZ010000001.1"/>
</dbReference>
<keyword evidence="2" id="KW-0472">Membrane</keyword>
<name>A0AAE3VX14_9ACTN</name>
<dbReference type="AlphaFoldDB" id="A0AAE3VX14"/>
<feature type="compositionally biased region" description="Pro residues" evidence="1">
    <location>
        <begin position="92"/>
        <end position="113"/>
    </location>
</feature>
<proteinExistence type="predicted"/>
<organism evidence="3 4">
    <name type="scientific">Catenuloplanes indicus</name>
    <dbReference type="NCBI Taxonomy" id="137267"/>
    <lineage>
        <taxon>Bacteria</taxon>
        <taxon>Bacillati</taxon>
        <taxon>Actinomycetota</taxon>
        <taxon>Actinomycetes</taxon>
        <taxon>Micromonosporales</taxon>
        <taxon>Micromonosporaceae</taxon>
        <taxon>Catenuloplanes</taxon>
    </lineage>
</organism>
<evidence type="ECO:0000313" key="4">
    <source>
        <dbReference type="Proteomes" id="UP001240236"/>
    </source>
</evidence>
<gene>
    <name evidence="3" type="ORF">J2S42_001521</name>
</gene>
<dbReference type="EMBL" id="JAUSUZ010000001">
    <property type="protein sequence ID" value="MDQ0364852.1"/>
    <property type="molecule type" value="Genomic_DNA"/>
</dbReference>
<evidence type="ECO:0000256" key="1">
    <source>
        <dbReference type="SAM" id="MobiDB-lite"/>
    </source>
</evidence>
<dbReference type="Proteomes" id="UP001240236">
    <property type="component" value="Unassembled WGS sequence"/>
</dbReference>
<reference evidence="3 4" key="1">
    <citation type="submission" date="2023-07" db="EMBL/GenBank/DDBJ databases">
        <title>Sequencing the genomes of 1000 actinobacteria strains.</title>
        <authorList>
            <person name="Klenk H.-P."/>
        </authorList>
    </citation>
    <scope>NUCLEOTIDE SEQUENCE [LARGE SCALE GENOMIC DNA]</scope>
    <source>
        <strain evidence="3 4">DSM 44709</strain>
    </source>
</reference>
<keyword evidence="2" id="KW-0812">Transmembrane</keyword>
<accession>A0AAE3VX14</accession>
<comment type="caution">
    <text evidence="3">The sequence shown here is derived from an EMBL/GenBank/DDBJ whole genome shotgun (WGS) entry which is preliminary data.</text>
</comment>
<keyword evidence="4" id="KW-1185">Reference proteome</keyword>
<protein>
    <submittedName>
        <fullName evidence="3">Uncharacterized protein</fullName>
    </submittedName>
</protein>
<feature type="region of interest" description="Disordered" evidence="1">
    <location>
        <begin position="69"/>
        <end position="118"/>
    </location>
</feature>
<feature type="transmembrane region" description="Helical" evidence="2">
    <location>
        <begin position="42"/>
        <end position="63"/>
    </location>
</feature>
<evidence type="ECO:0000256" key="2">
    <source>
        <dbReference type="SAM" id="Phobius"/>
    </source>
</evidence>
<evidence type="ECO:0000313" key="3">
    <source>
        <dbReference type="EMBL" id="MDQ0364852.1"/>
    </source>
</evidence>
<sequence length="354" mass="36959">MDELDRLLAETMHDAAGRAPSDDGLLRGVHTRSRVLRRRRMITTSVSAVVAVVAVGVPVAAVLTTRPEPVVPPAATAPAVPPSPTAAASASPSPPAAPPSSGPPSPSAPPPESEAPAGTAVTLAEGWTAPVFPYTLPPADDRRTPVATMSGGDLIGFFETTDPAHEADITVTVSGVRPSFGTPGTETARQVRGRAGTLRTVDVQPARQLTLYWQESPGRWISLTTDDTYTPDQVVEWAGALSEASIAVQPPFRLGVSPAGLTTTTVTKSRMIFTGPGDVSLILRKRQQLTGTNQTINGYAAALTRDDAGARLTIDVDDWDATLEITVTGGLTITDADLLRLGTGVQLLTRSNPE</sequence>